<comment type="caution">
    <text evidence="4">The sequence shown here is derived from an EMBL/GenBank/DDBJ whole genome shotgun (WGS) entry which is preliminary data.</text>
</comment>
<dbReference type="GO" id="GO:0006351">
    <property type="term" value="P:DNA-templated transcription"/>
    <property type="evidence" value="ECO:0007669"/>
    <property type="project" value="InterPro"/>
</dbReference>
<protein>
    <submittedName>
        <fullName evidence="4">Cutinase transcription factor 1 beta</fullName>
    </submittedName>
</protein>
<keyword evidence="1" id="KW-0539">Nucleus</keyword>
<dbReference type="AlphaFoldDB" id="A0A8H5Y6N8"/>
<evidence type="ECO:0000313" key="5">
    <source>
        <dbReference type="Proteomes" id="UP000532311"/>
    </source>
</evidence>
<dbReference type="PANTHER" id="PTHR47425:SF2">
    <property type="entry name" value="FARB-RELATED"/>
    <property type="match status" value="1"/>
</dbReference>
<organism evidence="4 5">
    <name type="scientific">Fusarium globosum</name>
    <dbReference type="NCBI Taxonomy" id="78864"/>
    <lineage>
        <taxon>Eukaryota</taxon>
        <taxon>Fungi</taxon>
        <taxon>Dikarya</taxon>
        <taxon>Ascomycota</taxon>
        <taxon>Pezizomycotina</taxon>
        <taxon>Sordariomycetes</taxon>
        <taxon>Hypocreomycetidae</taxon>
        <taxon>Hypocreales</taxon>
        <taxon>Nectriaceae</taxon>
        <taxon>Fusarium</taxon>
        <taxon>Fusarium fujikuroi species complex</taxon>
    </lineage>
</organism>
<evidence type="ECO:0000313" key="4">
    <source>
        <dbReference type="EMBL" id="KAF5706096.1"/>
    </source>
</evidence>
<sequence>MSTEWPVCLPKAPWGNHLNPNPLPWELLTSISDSTNHENGLYSVVTAAYHASENKAHSASQKINSSLSVMQVSKGPLRCLCSRPAMHQLPPRLQELSGSWTRFQAVPRNESNWLPEDDYQEDDRQLSEHLEDDDVHESSNSNGAEAAPTATEALDEHPGLSFHMPSIDPEMLTFGDTIDDAVFFENHLGDSETENAEFHSTSSRYDGGPTITGKKLILIIHFTVSNQIQTETSASEQESIYSHKMTAPRIPPAQSASQRTNTSTTVLFIHYPYLKIHNMHMIAQQDLNYMEAQGCLHIPSRPILDNFVEQYFRHQHPLLPLLNEGDFWEMYSQKESTGLQPTISLLVFQAMLFASCNFVSLHIIKQLGFSSLRTARAEFYRRTKLLYDLGSETSSLPLAQAALLMMGWVPPSNTTLNPYKTWLSLAIQHARSINADRCTEMPELIEMASTQRRKHQNSLHRLWWCCVIMDRISPLCTRFSLNITHDRFDFRNTIPLGAEHLQDDIYRSSVFTPATKRRQISIFSKFLELMILLTDVLTLTYPFEDSVKSNSRFAEGKDLAFEKCEAALKAWYVRVSAQFPPFENARQDSCGRDNDQEKSIVLQTNLMYIYYHTASIALCHSKILRQSLTSESNSEDITRPGRSLKLQQSSFEVQDAAQKITACYEELTRRRLARWLPVSALACLATPLTLHTITARLSSLSNQLSCNESVEAGSALASNQDRLKALVETMNVFFPQYYGVEWVRQTVRHVANLAQVDSQCLFKASGNSLTDWSQILRSQPNMYLRMIWTVDVCISKGRQPEEFDYPSWLRCLLKRSKGSRTRPNRQSYTTEQATDQAGLVDDELLAFITDPKLSAAEEDIFGEQLLEVFNPQKPYDQQSRNGLFDGRPSQGGVGGMDWDLVEAMHDATENMLDRLGADFMA</sequence>
<name>A0A8H5Y6N8_9HYPO</name>
<dbReference type="EMBL" id="JAAQPF010000330">
    <property type="protein sequence ID" value="KAF5706096.1"/>
    <property type="molecule type" value="Genomic_DNA"/>
</dbReference>
<evidence type="ECO:0000256" key="1">
    <source>
        <dbReference type="ARBA" id="ARBA00023242"/>
    </source>
</evidence>
<gene>
    <name evidence="4" type="ORF">FGLOB1_7611</name>
</gene>
<dbReference type="InterPro" id="IPR007219">
    <property type="entry name" value="XnlR_reg_dom"/>
</dbReference>
<dbReference type="InterPro" id="IPR052761">
    <property type="entry name" value="Fungal_Detox/Toxin_TFs"/>
</dbReference>
<feature type="region of interest" description="Disordered" evidence="2">
    <location>
        <begin position="111"/>
        <end position="152"/>
    </location>
</feature>
<feature type="domain" description="Xylanolytic transcriptional activator regulatory" evidence="3">
    <location>
        <begin position="309"/>
        <end position="572"/>
    </location>
</feature>
<accession>A0A8H5Y6N8</accession>
<reference evidence="4 5" key="1">
    <citation type="submission" date="2020-05" db="EMBL/GenBank/DDBJ databases">
        <title>Identification and distribution of gene clusters putatively required for synthesis of sphingolipid metabolism inhibitors in phylogenetically diverse species of the filamentous fungus Fusarium.</title>
        <authorList>
            <person name="Kim H.-S."/>
            <person name="Busman M."/>
            <person name="Brown D.W."/>
            <person name="Divon H."/>
            <person name="Uhlig S."/>
            <person name="Proctor R.H."/>
        </authorList>
    </citation>
    <scope>NUCLEOTIDE SEQUENCE [LARGE SCALE GENOMIC DNA]</scope>
    <source>
        <strain evidence="4 5">NRRL 26131</strain>
    </source>
</reference>
<evidence type="ECO:0000256" key="2">
    <source>
        <dbReference type="SAM" id="MobiDB-lite"/>
    </source>
</evidence>
<dbReference type="CDD" id="cd12148">
    <property type="entry name" value="fungal_TF_MHR"/>
    <property type="match status" value="1"/>
</dbReference>
<evidence type="ECO:0000259" key="3">
    <source>
        <dbReference type="Pfam" id="PF04082"/>
    </source>
</evidence>
<dbReference type="GO" id="GO:0003677">
    <property type="term" value="F:DNA binding"/>
    <property type="evidence" value="ECO:0007669"/>
    <property type="project" value="InterPro"/>
</dbReference>
<dbReference type="Proteomes" id="UP000532311">
    <property type="component" value="Unassembled WGS sequence"/>
</dbReference>
<proteinExistence type="predicted"/>
<dbReference type="Pfam" id="PF04082">
    <property type="entry name" value="Fungal_trans"/>
    <property type="match status" value="1"/>
</dbReference>
<keyword evidence="5" id="KW-1185">Reference proteome</keyword>
<dbReference type="PANTHER" id="PTHR47425">
    <property type="entry name" value="FARB-RELATED"/>
    <property type="match status" value="1"/>
</dbReference>
<dbReference type="GO" id="GO:0008270">
    <property type="term" value="F:zinc ion binding"/>
    <property type="evidence" value="ECO:0007669"/>
    <property type="project" value="InterPro"/>
</dbReference>